<evidence type="ECO:0000313" key="1">
    <source>
        <dbReference type="EMBL" id="KIM54765.1"/>
    </source>
</evidence>
<name>A0A0C3D1R3_9AGAM</name>
<sequence length="91" mass="9606">MVYLIYLFTAIIVRARVHVVVVVDMRGFVVTALITAGQALGGAVCVLLSSCECVCVDDSGIGVGSSPSSCRGWLWSEAVRTQAVVPTTKFV</sequence>
<evidence type="ECO:0000313" key="2">
    <source>
        <dbReference type="Proteomes" id="UP000053989"/>
    </source>
</evidence>
<organism evidence="1 2">
    <name type="scientific">Scleroderma citrinum Foug A</name>
    <dbReference type="NCBI Taxonomy" id="1036808"/>
    <lineage>
        <taxon>Eukaryota</taxon>
        <taxon>Fungi</taxon>
        <taxon>Dikarya</taxon>
        <taxon>Basidiomycota</taxon>
        <taxon>Agaricomycotina</taxon>
        <taxon>Agaricomycetes</taxon>
        <taxon>Agaricomycetidae</taxon>
        <taxon>Boletales</taxon>
        <taxon>Sclerodermatineae</taxon>
        <taxon>Sclerodermataceae</taxon>
        <taxon>Scleroderma</taxon>
    </lineage>
</organism>
<dbReference type="InParanoid" id="A0A0C3D1R3"/>
<reference evidence="2" key="2">
    <citation type="submission" date="2015-01" db="EMBL/GenBank/DDBJ databases">
        <title>Evolutionary Origins and Diversification of the Mycorrhizal Mutualists.</title>
        <authorList>
            <consortium name="DOE Joint Genome Institute"/>
            <consortium name="Mycorrhizal Genomics Consortium"/>
            <person name="Kohler A."/>
            <person name="Kuo A."/>
            <person name="Nagy L.G."/>
            <person name="Floudas D."/>
            <person name="Copeland A."/>
            <person name="Barry K.W."/>
            <person name="Cichocki N."/>
            <person name="Veneault-Fourrey C."/>
            <person name="LaButti K."/>
            <person name="Lindquist E.A."/>
            <person name="Lipzen A."/>
            <person name="Lundell T."/>
            <person name="Morin E."/>
            <person name="Murat C."/>
            <person name="Riley R."/>
            <person name="Ohm R."/>
            <person name="Sun H."/>
            <person name="Tunlid A."/>
            <person name="Henrissat B."/>
            <person name="Grigoriev I.V."/>
            <person name="Hibbett D.S."/>
            <person name="Martin F."/>
        </authorList>
    </citation>
    <scope>NUCLEOTIDE SEQUENCE [LARGE SCALE GENOMIC DNA]</scope>
    <source>
        <strain evidence="2">Foug A</strain>
    </source>
</reference>
<reference evidence="1 2" key="1">
    <citation type="submission" date="2014-04" db="EMBL/GenBank/DDBJ databases">
        <authorList>
            <consortium name="DOE Joint Genome Institute"/>
            <person name="Kuo A."/>
            <person name="Kohler A."/>
            <person name="Nagy L.G."/>
            <person name="Floudas D."/>
            <person name="Copeland A."/>
            <person name="Barry K.W."/>
            <person name="Cichocki N."/>
            <person name="Veneault-Fourrey C."/>
            <person name="LaButti K."/>
            <person name="Lindquist E.A."/>
            <person name="Lipzen A."/>
            <person name="Lundell T."/>
            <person name="Morin E."/>
            <person name="Murat C."/>
            <person name="Sun H."/>
            <person name="Tunlid A."/>
            <person name="Henrissat B."/>
            <person name="Grigoriev I.V."/>
            <person name="Hibbett D.S."/>
            <person name="Martin F."/>
            <person name="Nordberg H.P."/>
            <person name="Cantor M.N."/>
            <person name="Hua S.X."/>
        </authorList>
    </citation>
    <scope>NUCLEOTIDE SEQUENCE [LARGE SCALE GENOMIC DNA]</scope>
    <source>
        <strain evidence="1 2">Foug A</strain>
    </source>
</reference>
<dbReference type="EMBL" id="KN822147">
    <property type="protein sequence ID" value="KIM54765.1"/>
    <property type="molecule type" value="Genomic_DNA"/>
</dbReference>
<protein>
    <submittedName>
        <fullName evidence="1">Uncharacterized protein</fullName>
    </submittedName>
</protein>
<accession>A0A0C3D1R3</accession>
<keyword evidence="2" id="KW-1185">Reference proteome</keyword>
<proteinExistence type="predicted"/>
<dbReference type="HOGENOM" id="CLU_187869_0_0_1"/>
<dbReference type="Proteomes" id="UP000053989">
    <property type="component" value="Unassembled WGS sequence"/>
</dbReference>
<dbReference type="AlphaFoldDB" id="A0A0C3D1R3"/>
<gene>
    <name evidence="1" type="ORF">SCLCIDRAFT_340958</name>
</gene>